<name>A0A926P0L2_9HYPH</name>
<accession>A0A926P0L2</accession>
<protein>
    <submittedName>
        <fullName evidence="2">Uncharacterized protein</fullName>
    </submittedName>
</protein>
<feature type="transmembrane region" description="Helical" evidence="1">
    <location>
        <begin position="93"/>
        <end position="111"/>
    </location>
</feature>
<dbReference type="AlphaFoldDB" id="A0A926P0L2"/>
<evidence type="ECO:0000313" key="2">
    <source>
        <dbReference type="EMBL" id="MBD1547115.1"/>
    </source>
</evidence>
<dbReference type="Proteomes" id="UP000598467">
    <property type="component" value="Unassembled WGS sequence"/>
</dbReference>
<keyword evidence="1" id="KW-0812">Transmembrane</keyword>
<keyword evidence="1" id="KW-0472">Membrane</keyword>
<organism evidence="2 3">
    <name type="scientific">Roseibium aggregatum</name>
    <dbReference type="NCBI Taxonomy" id="187304"/>
    <lineage>
        <taxon>Bacteria</taxon>
        <taxon>Pseudomonadati</taxon>
        <taxon>Pseudomonadota</taxon>
        <taxon>Alphaproteobacteria</taxon>
        <taxon>Hyphomicrobiales</taxon>
        <taxon>Stappiaceae</taxon>
        <taxon>Roseibium</taxon>
    </lineage>
</organism>
<gene>
    <name evidence="2" type="ORF">HK439_12655</name>
</gene>
<feature type="transmembrane region" description="Helical" evidence="1">
    <location>
        <begin position="51"/>
        <end position="73"/>
    </location>
</feature>
<evidence type="ECO:0000256" key="1">
    <source>
        <dbReference type="SAM" id="Phobius"/>
    </source>
</evidence>
<dbReference type="EMBL" id="JABFCZ010000013">
    <property type="protein sequence ID" value="MBD1547115.1"/>
    <property type="molecule type" value="Genomic_DNA"/>
</dbReference>
<reference evidence="2" key="1">
    <citation type="submission" date="2020-05" db="EMBL/GenBank/DDBJ databases">
        <title>Identification of trans-AT polyketide cluster in two marine bacteria, producers of a novel glutaramide-containing polyketide sesbanimide D and analogs.</title>
        <authorList>
            <person name="Kacar D."/>
            <person name="Rodriguez P."/>
            <person name="Canedo L."/>
            <person name="Gonzalez E."/>
            <person name="Galan B."/>
            <person name="De La Calle F."/>
            <person name="Garcia J.L."/>
        </authorList>
    </citation>
    <scope>NUCLEOTIDE SEQUENCE</scope>
    <source>
        <strain evidence="2">PHM038</strain>
    </source>
</reference>
<feature type="transmembrane region" description="Helical" evidence="1">
    <location>
        <begin position="6"/>
        <end position="30"/>
    </location>
</feature>
<evidence type="ECO:0000313" key="3">
    <source>
        <dbReference type="Proteomes" id="UP000598467"/>
    </source>
</evidence>
<keyword evidence="1" id="KW-1133">Transmembrane helix</keyword>
<sequence>MSLGDIGFLIQYAVLPWLLLFFAVIAIQILRGDINTRGLLRTRSGNRDIDPERVAILGTTLFAAGAYLVSALHQGAVYVEATHSYQMPDIPDALLVVLTGSNGVYLGGKIMRKTQGDTRS</sequence>
<comment type="caution">
    <text evidence="2">The sequence shown here is derived from an EMBL/GenBank/DDBJ whole genome shotgun (WGS) entry which is preliminary data.</text>
</comment>
<proteinExistence type="predicted"/>
<dbReference type="RefSeq" id="WP_190291874.1">
    <property type="nucleotide sequence ID" value="NZ_JABFCZ010000013.1"/>
</dbReference>